<organism evidence="2 3">
    <name type="scientific">Lachnoclostridium phytofermentans</name>
    <dbReference type="NCBI Taxonomy" id="66219"/>
    <lineage>
        <taxon>Bacteria</taxon>
        <taxon>Bacillati</taxon>
        <taxon>Bacillota</taxon>
        <taxon>Clostridia</taxon>
        <taxon>Lachnospirales</taxon>
        <taxon>Lachnospiraceae</taxon>
    </lineage>
</organism>
<keyword evidence="1" id="KW-1133">Transmembrane helix</keyword>
<evidence type="ECO:0000313" key="3">
    <source>
        <dbReference type="Proteomes" id="UP000262969"/>
    </source>
</evidence>
<dbReference type="InterPro" id="IPR054198">
    <property type="entry name" value="DUF6903"/>
</dbReference>
<dbReference type="EMBL" id="DPVV01000147">
    <property type="protein sequence ID" value="HCL01611.1"/>
    <property type="molecule type" value="Genomic_DNA"/>
</dbReference>
<proteinExistence type="predicted"/>
<name>A0A3D2X395_9FIRM</name>
<feature type="transmembrane region" description="Helical" evidence="1">
    <location>
        <begin position="30"/>
        <end position="50"/>
    </location>
</feature>
<dbReference type="Proteomes" id="UP000262969">
    <property type="component" value="Unassembled WGS sequence"/>
</dbReference>
<keyword evidence="1" id="KW-0812">Transmembrane</keyword>
<dbReference type="AlphaFoldDB" id="A0A3D2X395"/>
<evidence type="ECO:0000256" key="1">
    <source>
        <dbReference type="SAM" id="Phobius"/>
    </source>
</evidence>
<reference evidence="2 3" key="1">
    <citation type="journal article" date="2018" name="Nat. Biotechnol.">
        <title>A standardized bacterial taxonomy based on genome phylogeny substantially revises the tree of life.</title>
        <authorList>
            <person name="Parks D.H."/>
            <person name="Chuvochina M."/>
            <person name="Waite D.W."/>
            <person name="Rinke C."/>
            <person name="Skarshewski A."/>
            <person name="Chaumeil P.A."/>
            <person name="Hugenholtz P."/>
        </authorList>
    </citation>
    <scope>NUCLEOTIDE SEQUENCE [LARGE SCALE GENOMIC DNA]</scope>
    <source>
        <strain evidence="2">UBA11728</strain>
    </source>
</reference>
<feature type="transmembrane region" description="Helical" evidence="1">
    <location>
        <begin position="7"/>
        <end position="24"/>
    </location>
</feature>
<dbReference type="Pfam" id="PF21844">
    <property type="entry name" value="DUF6903"/>
    <property type="match status" value="1"/>
</dbReference>
<keyword evidence="1" id="KW-0472">Membrane</keyword>
<evidence type="ECO:0000313" key="2">
    <source>
        <dbReference type="EMBL" id="HCL01611.1"/>
    </source>
</evidence>
<gene>
    <name evidence="2" type="ORF">DHW61_04220</name>
</gene>
<comment type="caution">
    <text evidence="2">The sequence shown here is derived from an EMBL/GenBank/DDBJ whole genome shotgun (WGS) entry which is preliminary data.</text>
</comment>
<sequence length="59" mass="6394">MIKKIKIIIAVFFLIIFLSLIVLGHNTIGYTGLGQMMIGLIGILILLFIYNKGANSGGN</sequence>
<protein>
    <submittedName>
        <fullName evidence="2">Uncharacterized protein</fullName>
    </submittedName>
</protein>
<accession>A0A3D2X395</accession>